<keyword evidence="2" id="KW-0808">Transferase</keyword>
<reference evidence="2 3" key="1">
    <citation type="submission" date="2018-04" db="EMBL/GenBank/DDBJ databases">
        <title>Genomic Encyclopedia of Type Strains, Phase IV (KMG-IV): sequencing the most valuable type-strain genomes for metagenomic binning, comparative biology and taxonomic classification.</title>
        <authorList>
            <person name="Goeker M."/>
        </authorList>
    </citation>
    <scope>NUCLEOTIDE SEQUENCE [LARGE SCALE GENOMIC DNA]</scope>
    <source>
        <strain evidence="2 3">DSM 14823</strain>
    </source>
</reference>
<dbReference type="GO" id="GO:0071453">
    <property type="term" value="P:cellular response to oxygen levels"/>
    <property type="evidence" value="ECO:0007669"/>
    <property type="project" value="TreeGrafter"/>
</dbReference>
<dbReference type="GO" id="GO:0016740">
    <property type="term" value="F:transferase activity"/>
    <property type="evidence" value="ECO:0007669"/>
    <property type="project" value="UniProtKB-KW"/>
</dbReference>
<dbReference type="OrthoDB" id="9774475at2"/>
<dbReference type="PANTHER" id="PTHR30083:SF0">
    <property type="entry name" value="3'-PHOSPHOADENOSINE 5'-PHOSPHOSULFATE SULFOTRANSFERASE (PAPS REDUCTASE)_FAD SYNTHETASE"/>
    <property type="match status" value="1"/>
</dbReference>
<gene>
    <name evidence="2" type="ORF">C8D82_15812</name>
</gene>
<accession>A0A2U1AB64</accession>
<evidence type="ECO:0000259" key="1">
    <source>
        <dbReference type="Pfam" id="PF01507"/>
    </source>
</evidence>
<dbReference type="CDD" id="cd23947">
    <property type="entry name" value="PAPS_reductase-like_YbdN"/>
    <property type="match status" value="1"/>
</dbReference>
<feature type="domain" description="Phosphoadenosine phosphosulphate reductase" evidence="1">
    <location>
        <begin position="30"/>
        <end position="81"/>
    </location>
</feature>
<dbReference type="Proteomes" id="UP000245959">
    <property type="component" value="Unassembled WGS sequence"/>
</dbReference>
<dbReference type="Pfam" id="PF11922">
    <property type="entry name" value="DUF3440"/>
    <property type="match status" value="2"/>
</dbReference>
<name>A0A2U1AB64_9BACT</name>
<dbReference type="PANTHER" id="PTHR30083">
    <property type="entry name" value="TRANSCRIPTIONAL REGULATOR-RELATED"/>
    <property type="match status" value="1"/>
</dbReference>
<dbReference type="AlphaFoldDB" id="A0A2U1AB64"/>
<dbReference type="InterPro" id="IPR002500">
    <property type="entry name" value="PAPS_reduct_dom"/>
</dbReference>
<comment type="caution">
    <text evidence="2">The sequence shown here is derived from an EMBL/GenBank/DDBJ whole genome shotgun (WGS) entry which is preliminary data.</text>
</comment>
<evidence type="ECO:0000313" key="2">
    <source>
        <dbReference type="EMBL" id="PVY32015.1"/>
    </source>
</evidence>
<evidence type="ECO:0000313" key="3">
    <source>
        <dbReference type="Proteomes" id="UP000245959"/>
    </source>
</evidence>
<keyword evidence="3" id="KW-1185">Reference proteome</keyword>
<dbReference type="SUPFAM" id="SSF52402">
    <property type="entry name" value="Adenine nucleotide alpha hydrolases-like"/>
    <property type="match status" value="1"/>
</dbReference>
<proteinExistence type="predicted"/>
<dbReference type="Gene3D" id="3.40.50.620">
    <property type="entry name" value="HUPs"/>
    <property type="match status" value="1"/>
</dbReference>
<organism evidence="2 3">
    <name type="scientific">Victivallis vadensis</name>
    <dbReference type="NCBI Taxonomy" id="172901"/>
    <lineage>
        <taxon>Bacteria</taxon>
        <taxon>Pseudomonadati</taxon>
        <taxon>Lentisphaerota</taxon>
        <taxon>Lentisphaeria</taxon>
        <taxon>Victivallales</taxon>
        <taxon>Victivallaceae</taxon>
        <taxon>Victivallis</taxon>
    </lineage>
</organism>
<sequence>MAGRKTYLGYHVLTGARARISAIFENFPKVYVSFSGGKDSTVMFHLCAEEARRIGRKFGVLFIDWECQYRLTIDHVREMLALYSDVAEPYWCCVPLKTVNAVSVFEPEWIAWENGKEWIREKPDISIKDGSYFPFYRYAMTFEEFVPAFGRWYSGNVPTACFVGIRTDESLNRWTTIAANRNKQTYQNRRWTTRCGTRLYNAYPIYDWSTEDIWTYCGRYGKCYNRLYDRFYQAGIPLGKMRICEPFGNEQRQALDYYQVIEPDTWGRMVARVNGANFGSVYARERGIILGNHRITKPDNHTWESFAKLLLNSMPQTTAEHYRNKIAVYLHWWTTKGNLPGGIPDEQPKDTGSRDVPSWRRICKCILKNDYWCRMLCFAPTKTAAYQKYCELMKMRREKWNLI</sequence>
<dbReference type="GeneID" id="78297302"/>
<dbReference type="RefSeq" id="WP_116886038.1">
    <property type="nucleotide sequence ID" value="NZ_CABMMC010000111.1"/>
</dbReference>
<dbReference type="Pfam" id="PF01507">
    <property type="entry name" value="PAPS_reduct"/>
    <property type="match status" value="2"/>
</dbReference>
<dbReference type="EMBL" id="QEKH01000058">
    <property type="protein sequence ID" value="PVY32015.1"/>
    <property type="molecule type" value="Genomic_DNA"/>
</dbReference>
<feature type="domain" description="Phosphoadenosine phosphosulphate reductase" evidence="1">
    <location>
        <begin position="154"/>
        <end position="233"/>
    </location>
</feature>
<dbReference type="InterPro" id="IPR014729">
    <property type="entry name" value="Rossmann-like_a/b/a_fold"/>
</dbReference>
<dbReference type="InterPro" id="IPR021845">
    <property type="entry name" value="DUF3440"/>
</dbReference>
<protein>
    <submittedName>
        <fullName evidence="2">Putative phosphoadenosine phosphosulfate sulfurtransferase</fullName>
    </submittedName>
</protein>